<dbReference type="Gramene" id="rna47940">
    <property type="protein sequence ID" value="RHN41602.1"/>
    <property type="gene ID" value="gene47940"/>
</dbReference>
<feature type="transmembrane region" description="Helical" evidence="1">
    <location>
        <begin position="6"/>
        <end position="24"/>
    </location>
</feature>
<evidence type="ECO:0000313" key="6">
    <source>
        <dbReference type="Proteomes" id="UP000002051"/>
    </source>
</evidence>
<dbReference type="HOGENOM" id="CLU_181053_0_2_1"/>
<sequence>MDESLKFVYTMILFLSLFFVAMNVKSLDCHSDHECYNQLSCIIEEICLDGSCHCPPIL</sequence>
<evidence type="ECO:0000259" key="2">
    <source>
        <dbReference type="Pfam" id="PF07127"/>
    </source>
</evidence>
<dbReference type="Pfam" id="PF07127">
    <property type="entry name" value="Nodulin_late"/>
    <property type="match status" value="1"/>
</dbReference>
<accession>A0A072TRV3</accession>
<protein>
    <submittedName>
        <fullName evidence="3">Nodule Cysteine-Rich (NCR) secreted peptide</fullName>
    </submittedName>
    <submittedName>
        <fullName evidence="4">Putative Late nodulin</fullName>
    </submittedName>
</protein>
<name>A0A072TRV3_MEDTR</name>
<reference evidence="3 6" key="2">
    <citation type="journal article" date="2014" name="BMC Genomics">
        <title>An improved genome release (version Mt4.0) for the model legume Medicago truncatula.</title>
        <authorList>
            <person name="Tang H."/>
            <person name="Krishnakumar V."/>
            <person name="Bidwell S."/>
            <person name="Rosen B."/>
            <person name="Chan A."/>
            <person name="Zhou S."/>
            <person name="Gentzbittel L."/>
            <person name="Childs K.L."/>
            <person name="Yandell M."/>
            <person name="Gundlach H."/>
            <person name="Mayer K.F."/>
            <person name="Schwartz D.C."/>
            <person name="Town C.D."/>
        </authorList>
    </citation>
    <scope>GENOME REANNOTATION</scope>
    <source>
        <strain evidence="3">A17</strain>
        <strain evidence="5 6">cv. Jemalong A17</strain>
    </source>
</reference>
<dbReference type="EnsemblPlants" id="KEH20147">
    <property type="protein sequence ID" value="KEH20147"/>
    <property type="gene ID" value="MTR_8g069245"/>
</dbReference>
<evidence type="ECO:0000313" key="3">
    <source>
        <dbReference type="EMBL" id="KEH20147.1"/>
    </source>
</evidence>
<keyword evidence="1" id="KW-1133">Transmembrane helix</keyword>
<proteinExistence type="predicted"/>
<reference evidence="5" key="3">
    <citation type="submission" date="2015-04" db="UniProtKB">
        <authorList>
            <consortium name="EnsemblPlants"/>
        </authorList>
    </citation>
    <scope>IDENTIFICATION</scope>
    <source>
        <strain evidence="5">cv. Jemalong A17</strain>
    </source>
</reference>
<evidence type="ECO:0000313" key="5">
    <source>
        <dbReference type="EnsemblPlants" id="KEH20147"/>
    </source>
</evidence>
<feature type="domain" description="Late nodulin" evidence="2">
    <location>
        <begin position="1"/>
        <end position="53"/>
    </location>
</feature>
<reference evidence="4" key="4">
    <citation type="journal article" date="2018" name="Nat. Plants">
        <title>Whole-genome landscape of Medicago truncatula symbiotic genes.</title>
        <authorList>
            <person name="Pecrix Y."/>
            <person name="Gamas P."/>
            <person name="Carrere S."/>
        </authorList>
    </citation>
    <scope>NUCLEOTIDE SEQUENCE</scope>
    <source>
        <tissue evidence="4">Leaves</tissue>
    </source>
</reference>
<reference evidence="3 6" key="1">
    <citation type="journal article" date="2011" name="Nature">
        <title>The Medicago genome provides insight into the evolution of rhizobial symbioses.</title>
        <authorList>
            <person name="Young N.D."/>
            <person name="Debelle F."/>
            <person name="Oldroyd G.E."/>
            <person name="Geurts R."/>
            <person name="Cannon S.B."/>
            <person name="Udvardi M.K."/>
            <person name="Benedito V.A."/>
            <person name="Mayer K.F."/>
            <person name="Gouzy J."/>
            <person name="Schoof H."/>
            <person name="Van de Peer Y."/>
            <person name="Proost S."/>
            <person name="Cook D.R."/>
            <person name="Meyers B.C."/>
            <person name="Spannagl M."/>
            <person name="Cheung F."/>
            <person name="De Mita S."/>
            <person name="Krishnakumar V."/>
            <person name="Gundlach H."/>
            <person name="Zhou S."/>
            <person name="Mudge J."/>
            <person name="Bharti A.K."/>
            <person name="Murray J.D."/>
            <person name="Naoumkina M.A."/>
            <person name="Rosen B."/>
            <person name="Silverstein K.A."/>
            <person name="Tang H."/>
            <person name="Rombauts S."/>
            <person name="Zhao P.X."/>
            <person name="Zhou P."/>
            <person name="Barbe V."/>
            <person name="Bardou P."/>
            <person name="Bechner M."/>
            <person name="Bellec A."/>
            <person name="Berger A."/>
            <person name="Berges H."/>
            <person name="Bidwell S."/>
            <person name="Bisseling T."/>
            <person name="Choisne N."/>
            <person name="Couloux A."/>
            <person name="Denny R."/>
            <person name="Deshpande S."/>
            <person name="Dai X."/>
            <person name="Doyle J.J."/>
            <person name="Dudez A.M."/>
            <person name="Farmer A.D."/>
            <person name="Fouteau S."/>
            <person name="Franken C."/>
            <person name="Gibelin C."/>
            <person name="Gish J."/>
            <person name="Goldstein S."/>
            <person name="Gonzalez A.J."/>
            <person name="Green P.J."/>
            <person name="Hallab A."/>
            <person name="Hartog M."/>
            <person name="Hua A."/>
            <person name="Humphray S.J."/>
            <person name="Jeong D.H."/>
            <person name="Jing Y."/>
            <person name="Jocker A."/>
            <person name="Kenton S.M."/>
            <person name="Kim D.J."/>
            <person name="Klee K."/>
            <person name="Lai H."/>
            <person name="Lang C."/>
            <person name="Lin S."/>
            <person name="Macmil S.L."/>
            <person name="Magdelenat G."/>
            <person name="Matthews L."/>
            <person name="McCorrison J."/>
            <person name="Monaghan E.L."/>
            <person name="Mun J.H."/>
            <person name="Najar F.Z."/>
            <person name="Nicholson C."/>
            <person name="Noirot C."/>
            <person name="O'Bleness M."/>
            <person name="Paule C.R."/>
            <person name="Poulain J."/>
            <person name="Prion F."/>
            <person name="Qin B."/>
            <person name="Qu C."/>
            <person name="Retzel E.F."/>
            <person name="Riddle C."/>
            <person name="Sallet E."/>
            <person name="Samain S."/>
            <person name="Samson N."/>
            <person name="Sanders I."/>
            <person name="Saurat O."/>
            <person name="Scarpelli C."/>
            <person name="Schiex T."/>
            <person name="Segurens B."/>
            <person name="Severin A.J."/>
            <person name="Sherrier D.J."/>
            <person name="Shi R."/>
            <person name="Sims S."/>
            <person name="Singer S.R."/>
            <person name="Sinharoy S."/>
            <person name="Sterck L."/>
            <person name="Viollet A."/>
            <person name="Wang B.B."/>
            <person name="Wang K."/>
            <person name="Wang M."/>
            <person name="Wang X."/>
            <person name="Warfsmann J."/>
            <person name="Weissenbach J."/>
            <person name="White D.D."/>
            <person name="White J.D."/>
            <person name="Wiley G.B."/>
            <person name="Wincker P."/>
            <person name="Xing Y."/>
            <person name="Yang L."/>
            <person name="Yao Z."/>
            <person name="Ying F."/>
            <person name="Zhai J."/>
            <person name="Zhou L."/>
            <person name="Zuber A."/>
            <person name="Denarie J."/>
            <person name="Dixon R.A."/>
            <person name="May G.D."/>
            <person name="Schwartz D.C."/>
            <person name="Rogers J."/>
            <person name="Quetier F."/>
            <person name="Town C.D."/>
            <person name="Roe B.A."/>
        </authorList>
    </citation>
    <scope>NUCLEOTIDE SEQUENCE [LARGE SCALE GENOMIC DNA]</scope>
    <source>
        <strain evidence="3">A17</strain>
        <strain evidence="5 6">cv. Jemalong A17</strain>
    </source>
</reference>
<dbReference type="EMBL" id="PSQE01000008">
    <property type="protein sequence ID" value="RHN41602.1"/>
    <property type="molecule type" value="Genomic_DNA"/>
</dbReference>
<dbReference type="Proteomes" id="UP000002051">
    <property type="component" value="Chromosome 8"/>
</dbReference>
<dbReference type="AlphaFoldDB" id="A0A072TRV3"/>
<evidence type="ECO:0000256" key="1">
    <source>
        <dbReference type="SAM" id="Phobius"/>
    </source>
</evidence>
<keyword evidence="1" id="KW-0472">Membrane</keyword>
<gene>
    <name evidence="3" type="ordered locus">MTR_8g069245</name>
    <name evidence="4" type="ORF">MtrunA17_Chr8g0367791</name>
</gene>
<dbReference type="GO" id="GO:0046872">
    <property type="term" value="F:metal ion binding"/>
    <property type="evidence" value="ECO:0007669"/>
    <property type="project" value="InterPro"/>
</dbReference>
<dbReference type="EMBL" id="CM001224">
    <property type="protein sequence ID" value="KEH20147.1"/>
    <property type="molecule type" value="Genomic_DNA"/>
</dbReference>
<organism evidence="3 6">
    <name type="scientific">Medicago truncatula</name>
    <name type="common">Barrel medic</name>
    <name type="synonym">Medicago tribuloides</name>
    <dbReference type="NCBI Taxonomy" id="3880"/>
    <lineage>
        <taxon>Eukaryota</taxon>
        <taxon>Viridiplantae</taxon>
        <taxon>Streptophyta</taxon>
        <taxon>Embryophyta</taxon>
        <taxon>Tracheophyta</taxon>
        <taxon>Spermatophyta</taxon>
        <taxon>Magnoliopsida</taxon>
        <taxon>eudicotyledons</taxon>
        <taxon>Gunneridae</taxon>
        <taxon>Pentapetalae</taxon>
        <taxon>rosids</taxon>
        <taxon>fabids</taxon>
        <taxon>Fabales</taxon>
        <taxon>Fabaceae</taxon>
        <taxon>Papilionoideae</taxon>
        <taxon>50 kb inversion clade</taxon>
        <taxon>NPAAA clade</taxon>
        <taxon>Hologalegina</taxon>
        <taxon>IRL clade</taxon>
        <taxon>Trifolieae</taxon>
        <taxon>Medicago</taxon>
    </lineage>
</organism>
<dbReference type="Proteomes" id="UP000265566">
    <property type="component" value="Chromosome 8"/>
</dbReference>
<keyword evidence="1" id="KW-0812">Transmembrane</keyword>
<keyword evidence="6" id="KW-1185">Reference proteome</keyword>
<evidence type="ECO:0000313" key="4">
    <source>
        <dbReference type="EMBL" id="RHN41602.1"/>
    </source>
</evidence>
<dbReference type="InterPro" id="IPR009810">
    <property type="entry name" value="Nodulin_late_dom"/>
</dbReference>